<gene>
    <name evidence="1" type="ORF">NMYAN_210031</name>
</gene>
<evidence type="ECO:0000313" key="1">
    <source>
        <dbReference type="EMBL" id="CAE6506166.1"/>
    </source>
</evidence>
<name>A0A8H9D9H5_9PROT</name>
<reference evidence="1" key="1">
    <citation type="submission" date="2021-02" db="EMBL/GenBank/DDBJ databases">
        <authorList>
            <person name="Han P."/>
        </authorList>
    </citation>
    <scope>NUCLEOTIDE SEQUENCE</scope>
    <source>
        <strain evidence="1">Nitrosomonas nitrosa 18-3D</strain>
    </source>
</reference>
<organism evidence="1 2">
    <name type="scientific">Nitrosomonas nitrosa</name>
    <dbReference type="NCBI Taxonomy" id="52442"/>
    <lineage>
        <taxon>Bacteria</taxon>
        <taxon>Pseudomonadati</taxon>
        <taxon>Pseudomonadota</taxon>
        <taxon>Betaproteobacteria</taxon>
        <taxon>Nitrosomonadales</taxon>
        <taxon>Nitrosomonadaceae</taxon>
        <taxon>Nitrosomonas</taxon>
    </lineage>
</organism>
<sequence length="45" mass="5048">MKQHEFWAQKKISRTDAAIREVALLNAYSAVSTKRHPLAPLALDA</sequence>
<comment type="caution">
    <text evidence="1">The sequence shown here is derived from an EMBL/GenBank/DDBJ whole genome shotgun (WGS) entry which is preliminary data.</text>
</comment>
<dbReference type="AlphaFoldDB" id="A0A8H9D9H5"/>
<dbReference type="EMBL" id="CAJNAP010000014">
    <property type="protein sequence ID" value="CAE6506166.1"/>
    <property type="molecule type" value="Genomic_DNA"/>
</dbReference>
<accession>A0A8H9D9H5</accession>
<dbReference type="Proteomes" id="UP000601736">
    <property type="component" value="Unassembled WGS sequence"/>
</dbReference>
<proteinExistence type="predicted"/>
<protein>
    <submittedName>
        <fullName evidence="1">Uncharacterized protein</fullName>
    </submittedName>
</protein>
<evidence type="ECO:0000313" key="2">
    <source>
        <dbReference type="Proteomes" id="UP000601736"/>
    </source>
</evidence>